<dbReference type="Gene3D" id="3.30.2310.20">
    <property type="entry name" value="RelE-like"/>
    <property type="match status" value="1"/>
</dbReference>
<dbReference type="PANTHER" id="PTHR33755">
    <property type="entry name" value="TOXIN PARE1-RELATED"/>
    <property type="match status" value="1"/>
</dbReference>
<dbReference type="NCBIfam" id="TIGR02385">
    <property type="entry name" value="RelE_StbE"/>
    <property type="match status" value="1"/>
</dbReference>
<organism evidence="3 4">
    <name type="scientific">Pseudomonas nitroreducens</name>
    <dbReference type="NCBI Taxonomy" id="46680"/>
    <lineage>
        <taxon>Bacteria</taxon>
        <taxon>Pseudomonadati</taxon>
        <taxon>Pseudomonadota</taxon>
        <taxon>Gammaproteobacteria</taxon>
        <taxon>Pseudomonadales</taxon>
        <taxon>Pseudomonadaceae</taxon>
        <taxon>Pseudomonas</taxon>
    </lineage>
</organism>
<keyword evidence="2" id="KW-1277">Toxin-antitoxin system</keyword>
<evidence type="ECO:0000256" key="1">
    <source>
        <dbReference type="ARBA" id="ARBA00006226"/>
    </source>
</evidence>
<dbReference type="InterPro" id="IPR035093">
    <property type="entry name" value="RelE/ParE_toxin_dom_sf"/>
</dbReference>
<dbReference type="InterPro" id="IPR051803">
    <property type="entry name" value="TA_system_RelE-like_toxin"/>
</dbReference>
<proteinExistence type="inferred from homology"/>
<comment type="similarity">
    <text evidence="1">Belongs to the RelE toxin family.</text>
</comment>
<gene>
    <name evidence="3" type="ORF">HNP46_003898</name>
</gene>
<reference evidence="3 4" key="1">
    <citation type="submission" date="2020-08" db="EMBL/GenBank/DDBJ databases">
        <title>Functional genomics of gut bacteria from endangered species of beetles.</title>
        <authorList>
            <person name="Carlos-Shanley C."/>
        </authorList>
    </citation>
    <scope>NUCLEOTIDE SEQUENCE [LARGE SCALE GENOMIC DNA]</scope>
    <source>
        <strain evidence="3 4">S00179</strain>
    </source>
</reference>
<protein>
    <submittedName>
        <fullName evidence="3">Addiction module RelE/StbE family toxin</fullName>
    </submittedName>
</protein>
<dbReference type="RefSeq" id="WP_184592036.1">
    <property type="nucleotide sequence ID" value="NZ_JACHLI010000016.1"/>
</dbReference>
<name>A0A7W7KLK1_PSENT</name>
<dbReference type="Pfam" id="PF05016">
    <property type="entry name" value="ParE_toxin"/>
    <property type="match status" value="1"/>
</dbReference>
<dbReference type="Proteomes" id="UP000566995">
    <property type="component" value="Unassembled WGS sequence"/>
</dbReference>
<sequence>MKVFWTRGAQQDRFEIWDYLASENLDAAVRMDSLFSATAAKLRQFPLMGKPGRVAGTREVIPHENYRIVYQVEADVLWILALVHTARLWPPVQEP</sequence>
<dbReference type="AlphaFoldDB" id="A0A7W7KLK1"/>
<dbReference type="EMBL" id="JACHLI010000016">
    <property type="protein sequence ID" value="MBB4865022.1"/>
    <property type="molecule type" value="Genomic_DNA"/>
</dbReference>
<dbReference type="PANTHER" id="PTHR33755:SF6">
    <property type="entry name" value="PLASMID STABILIZATION SYSTEM PROTEIN"/>
    <property type="match status" value="1"/>
</dbReference>
<dbReference type="InterPro" id="IPR007712">
    <property type="entry name" value="RelE/ParE_toxin"/>
</dbReference>
<accession>A0A7W7KLK1</accession>
<comment type="caution">
    <text evidence="3">The sequence shown here is derived from an EMBL/GenBank/DDBJ whole genome shotgun (WGS) entry which is preliminary data.</text>
</comment>
<evidence type="ECO:0000313" key="4">
    <source>
        <dbReference type="Proteomes" id="UP000566995"/>
    </source>
</evidence>
<evidence type="ECO:0000313" key="3">
    <source>
        <dbReference type="EMBL" id="MBB4865022.1"/>
    </source>
</evidence>
<evidence type="ECO:0000256" key="2">
    <source>
        <dbReference type="ARBA" id="ARBA00022649"/>
    </source>
</evidence>